<evidence type="ECO:0000256" key="1">
    <source>
        <dbReference type="ARBA" id="ARBA00006484"/>
    </source>
</evidence>
<keyword evidence="5" id="KW-1185">Reference proteome</keyword>
<evidence type="ECO:0000256" key="2">
    <source>
        <dbReference type="ARBA" id="ARBA00023002"/>
    </source>
</evidence>
<dbReference type="PRINTS" id="PR00081">
    <property type="entry name" value="GDHRDH"/>
</dbReference>
<dbReference type="AlphaFoldDB" id="A0A0E3ZJ04"/>
<organism evidence="4 5">
    <name type="scientific">Pontibacter korlensis</name>
    <dbReference type="NCBI Taxonomy" id="400092"/>
    <lineage>
        <taxon>Bacteria</taxon>
        <taxon>Pseudomonadati</taxon>
        <taxon>Bacteroidota</taxon>
        <taxon>Cytophagia</taxon>
        <taxon>Cytophagales</taxon>
        <taxon>Hymenobacteraceae</taxon>
        <taxon>Pontibacter</taxon>
    </lineage>
</organism>
<name>A0A0E3ZJ04_9BACT</name>
<dbReference type="EMBL" id="CP009621">
    <property type="protein sequence ID" value="AKD04955.1"/>
    <property type="molecule type" value="Genomic_DNA"/>
</dbReference>
<dbReference type="STRING" id="400092.PKOR_20000"/>
<dbReference type="GO" id="GO:0016491">
    <property type="term" value="F:oxidoreductase activity"/>
    <property type="evidence" value="ECO:0007669"/>
    <property type="project" value="UniProtKB-KW"/>
</dbReference>
<dbReference type="PATRIC" id="fig|400092.3.peg.4380"/>
<dbReference type="InterPro" id="IPR020904">
    <property type="entry name" value="Sc_DH/Rdtase_CS"/>
</dbReference>
<dbReference type="Pfam" id="PF00106">
    <property type="entry name" value="adh_short"/>
    <property type="match status" value="1"/>
</dbReference>
<dbReference type="KEGG" id="pko:PKOR_20000"/>
<evidence type="ECO:0000256" key="3">
    <source>
        <dbReference type="RuleBase" id="RU000363"/>
    </source>
</evidence>
<protein>
    <submittedName>
        <fullName evidence="4">Short-chain dehydrogenase</fullName>
    </submittedName>
</protein>
<dbReference type="GO" id="GO:0016020">
    <property type="term" value="C:membrane"/>
    <property type="evidence" value="ECO:0007669"/>
    <property type="project" value="TreeGrafter"/>
</dbReference>
<dbReference type="PROSITE" id="PS00061">
    <property type="entry name" value="ADH_SHORT"/>
    <property type="match status" value="1"/>
</dbReference>
<dbReference type="HOGENOM" id="CLU_010194_2_1_10"/>
<evidence type="ECO:0000313" key="4">
    <source>
        <dbReference type="EMBL" id="AKD04955.1"/>
    </source>
</evidence>
<evidence type="ECO:0000313" key="5">
    <source>
        <dbReference type="Proteomes" id="UP000033109"/>
    </source>
</evidence>
<dbReference type="Proteomes" id="UP000033109">
    <property type="component" value="Chromosome"/>
</dbReference>
<dbReference type="RefSeq" id="WP_046313035.1">
    <property type="nucleotide sequence ID" value="NZ_CBCSCY010000015.1"/>
</dbReference>
<dbReference type="CDD" id="cd05233">
    <property type="entry name" value="SDR_c"/>
    <property type="match status" value="1"/>
</dbReference>
<dbReference type="InterPro" id="IPR002347">
    <property type="entry name" value="SDR_fam"/>
</dbReference>
<dbReference type="PANTHER" id="PTHR44196:SF1">
    <property type="entry name" value="DEHYDROGENASE_REDUCTASE SDR FAMILY MEMBER 7B"/>
    <property type="match status" value="1"/>
</dbReference>
<proteinExistence type="inferred from homology"/>
<accession>A0A0E3ZJ04</accession>
<comment type="similarity">
    <text evidence="1 3">Belongs to the short-chain dehydrogenases/reductases (SDR) family.</text>
</comment>
<dbReference type="Gene3D" id="3.40.50.720">
    <property type="entry name" value="NAD(P)-binding Rossmann-like Domain"/>
    <property type="match status" value="1"/>
</dbReference>
<dbReference type="InterPro" id="IPR036291">
    <property type="entry name" value="NAD(P)-bd_dom_sf"/>
</dbReference>
<dbReference type="PANTHER" id="PTHR44196">
    <property type="entry name" value="DEHYDROGENASE/REDUCTASE SDR FAMILY MEMBER 7B"/>
    <property type="match status" value="1"/>
</dbReference>
<dbReference type="SUPFAM" id="SSF51735">
    <property type="entry name" value="NAD(P)-binding Rossmann-fold domains"/>
    <property type="match status" value="1"/>
</dbReference>
<gene>
    <name evidence="4" type="ORF">PKOR_20000</name>
</gene>
<dbReference type="PRINTS" id="PR00080">
    <property type="entry name" value="SDRFAMILY"/>
</dbReference>
<sequence length="262" mass="28678">MDLTNKKVLITGGSAGIGKSVIQELVQRGVRDFAVMGRRQEALDALKSEFPSANFLTIQGNVAKIDDLDKGVSTISEAWDELDILINNAGVVSAGLLSDLSDEDIINQININVTGLILLTKKALPLLIKSKEGAIMNISSGYGYIAMPFYSVYAATKAAVGQFSDAMRRELHQYPIHVMTVYPSATDTDMMKTAVVSNMDTPEEVAKASVEGLLKREINVILGGKEREEQVKVNFLEPRKIDAFAAANFEALRERTKQHRSM</sequence>
<dbReference type="OrthoDB" id="9808814at2"/>
<reference evidence="4 5" key="1">
    <citation type="journal article" date="2015" name="Sci. Rep.">
        <title>Unraveling adaptation of Pontibacter korlensis to radiation and infertility in desert through complete genome and comparative transcriptomic analysis.</title>
        <authorList>
            <person name="Dai J."/>
            <person name="Dai W."/>
            <person name="Qiu C."/>
            <person name="Yang Z."/>
            <person name="Zhang Y."/>
            <person name="Zhou M."/>
            <person name="Zhang L."/>
            <person name="Fang C."/>
            <person name="Gao Q."/>
            <person name="Yang Q."/>
            <person name="Li X."/>
            <person name="Wang Z."/>
            <person name="Wang Z."/>
            <person name="Jia Z."/>
            <person name="Chen X."/>
        </authorList>
    </citation>
    <scope>NUCLEOTIDE SEQUENCE [LARGE SCALE GENOMIC DNA]</scope>
    <source>
        <strain evidence="4 5">X14-1T</strain>
    </source>
</reference>
<keyword evidence="2" id="KW-0560">Oxidoreductase</keyword>